<protein>
    <recommendedName>
        <fullName evidence="1">Reverse transcriptase zinc-binding domain-containing protein</fullName>
    </recommendedName>
</protein>
<organism evidence="2 3">
    <name type="scientific">Brassica carinata</name>
    <name type="common">Ethiopian mustard</name>
    <name type="synonym">Abyssinian cabbage</name>
    <dbReference type="NCBI Taxonomy" id="52824"/>
    <lineage>
        <taxon>Eukaryota</taxon>
        <taxon>Viridiplantae</taxon>
        <taxon>Streptophyta</taxon>
        <taxon>Embryophyta</taxon>
        <taxon>Tracheophyta</taxon>
        <taxon>Spermatophyta</taxon>
        <taxon>Magnoliopsida</taxon>
        <taxon>eudicotyledons</taxon>
        <taxon>Gunneridae</taxon>
        <taxon>Pentapetalae</taxon>
        <taxon>rosids</taxon>
        <taxon>malvids</taxon>
        <taxon>Brassicales</taxon>
        <taxon>Brassicaceae</taxon>
        <taxon>Brassiceae</taxon>
        <taxon>Brassica</taxon>
    </lineage>
</organism>
<gene>
    <name evidence="2" type="ORF">Bca52824_076254</name>
</gene>
<evidence type="ECO:0000313" key="2">
    <source>
        <dbReference type="EMBL" id="KAG2256960.1"/>
    </source>
</evidence>
<evidence type="ECO:0000313" key="3">
    <source>
        <dbReference type="Proteomes" id="UP000886595"/>
    </source>
</evidence>
<feature type="domain" description="Reverse transcriptase zinc-binding" evidence="1">
    <location>
        <begin position="84"/>
        <end position="153"/>
    </location>
</feature>
<dbReference type="AlphaFoldDB" id="A0A8X7PTH0"/>
<accession>A0A8X7PTH0</accession>
<evidence type="ECO:0000259" key="1">
    <source>
        <dbReference type="Pfam" id="PF13966"/>
    </source>
</evidence>
<keyword evidence="3" id="KW-1185">Reference proteome</keyword>
<dbReference type="Pfam" id="PF13966">
    <property type="entry name" value="zf-RVT"/>
    <property type="match status" value="1"/>
</dbReference>
<proteinExistence type="predicted"/>
<dbReference type="OrthoDB" id="1113207at2759"/>
<sequence>MGPQPFHSMSLKVSELLCPLTNNWDLDKIRHHLPQYEDTILQIKTISVPSLDTLMWLPESSGSYSTKTGYGLGMLANRVKSDEDTSFNWLKNIWNINTSPKIKDFIWKVVRKAIPVSANLERRGMAPFVCKKCGAPEDDLHVFLKWPVAAEVWNLVPTRFSPSPSLSSMADMLTGAQGMIPLPPTCLTSPIWPWILWNLWKARNGLIFENRAFTAHENALKSITDAKEWSSALPQRSTNAFPQEPAHVLLATCAPRPPPSFPLGILIAKAFFRVRIPPILPNLCESQNHVSSALMAEAIAVRLAVVTASLQAWSCIGWEMDQLKENRRKKV</sequence>
<dbReference type="Proteomes" id="UP000886595">
    <property type="component" value="Unassembled WGS sequence"/>
</dbReference>
<dbReference type="EMBL" id="JAAMPC010000015">
    <property type="protein sequence ID" value="KAG2256960.1"/>
    <property type="molecule type" value="Genomic_DNA"/>
</dbReference>
<reference evidence="2 3" key="1">
    <citation type="submission" date="2020-02" db="EMBL/GenBank/DDBJ databases">
        <authorList>
            <person name="Ma Q."/>
            <person name="Huang Y."/>
            <person name="Song X."/>
            <person name="Pei D."/>
        </authorList>
    </citation>
    <scope>NUCLEOTIDE SEQUENCE [LARGE SCALE GENOMIC DNA]</scope>
    <source>
        <strain evidence="2">Sxm20200214</strain>
        <tissue evidence="2">Leaf</tissue>
    </source>
</reference>
<dbReference type="InterPro" id="IPR026960">
    <property type="entry name" value="RVT-Znf"/>
</dbReference>
<name>A0A8X7PTH0_BRACI</name>
<comment type="caution">
    <text evidence="2">The sequence shown here is derived from an EMBL/GenBank/DDBJ whole genome shotgun (WGS) entry which is preliminary data.</text>
</comment>